<reference evidence="2" key="1">
    <citation type="journal article" date="2023" name="Mol. Phylogenet. Evol.">
        <title>Genome-scale phylogeny and comparative genomics of the fungal order Sordariales.</title>
        <authorList>
            <person name="Hensen N."/>
            <person name="Bonometti L."/>
            <person name="Westerberg I."/>
            <person name="Brannstrom I.O."/>
            <person name="Guillou S."/>
            <person name="Cros-Aarteil S."/>
            <person name="Calhoun S."/>
            <person name="Haridas S."/>
            <person name="Kuo A."/>
            <person name="Mondo S."/>
            <person name="Pangilinan J."/>
            <person name="Riley R."/>
            <person name="LaButti K."/>
            <person name="Andreopoulos B."/>
            <person name="Lipzen A."/>
            <person name="Chen C."/>
            <person name="Yan M."/>
            <person name="Daum C."/>
            <person name="Ng V."/>
            <person name="Clum A."/>
            <person name="Steindorff A."/>
            <person name="Ohm R.A."/>
            <person name="Martin F."/>
            <person name="Silar P."/>
            <person name="Natvig D.O."/>
            <person name="Lalanne C."/>
            <person name="Gautier V."/>
            <person name="Ament-Velasquez S.L."/>
            <person name="Kruys A."/>
            <person name="Hutchinson M.I."/>
            <person name="Powell A.J."/>
            <person name="Barry K."/>
            <person name="Miller A.N."/>
            <person name="Grigoriev I.V."/>
            <person name="Debuchy R."/>
            <person name="Gladieux P."/>
            <person name="Hiltunen Thoren M."/>
            <person name="Johannesson H."/>
        </authorList>
    </citation>
    <scope>NUCLEOTIDE SEQUENCE</scope>
    <source>
        <strain evidence="2">SMH4131-1</strain>
    </source>
</reference>
<keyword evidence="2" id="KW-0670">Pyruvate</keyword>
<dbReference type="CDD" id="cd00143">
    <property type="entry name" value="PP2Cc"/>
    <property type="match status" value="1"/>
</dbReference>
<feature type="domain" description="PPM-type phosphatase" evidence="1">
    <location>
        <begin position="83"/>
        <end position="465"/>
    </location>
</feature>
<proteinExistence type="predicted"/>
<comment type="caution">
    <text evidence="2">The sequence shown here is derived from an EMBL/GenBank/DDBJ whole genome shotgun (WGS) entry which is preliminary data.</text>
</comment>
<dbReference type="SUPFAM" id="SSF81606">
    <property type="entry name" value="PP2C-like"/>
    <property type="match status" value="1"/>
</dbReference>
<protein>
    <submittedName>
        <fullName evidence="2">Pyruvate dehydrogenase</fullName>
    </submittedName>
</protein>
<dbReference type="AlphaFoldDB" id="A0AAE0I9Q1"/>
<evidence type="ECO:0000313" key="2">
    <source>
        <dbReference type="EMBL" id="KAK3321133.1"/>
    </source>
</evidence>
<dbReference type="Proteomes" id="UP001286456">
    <property type="component" value="Unassembled WGS sequence"/>
</dbReference>
<dbReference type="InterPro" id="IPR036457">
    <property type="entry name" value="PPM-type-like_dom_sf"/>
</dbReference>
<dbReference type="PROSITE" id="PS51746">
    <property type="entry name" value="PPM_2"/>
    <property type="match status" value="1"/>
</dbReference>
<dbReference type="Gene3D" id="3.60.40.10">
    <property type="entry name" value="PPM-type phosphatase domain"/>
    <property type="match status" value="1"/>
</dbReference>
<dbReference type="InterPro" id="IPR001932">
    <property type="entry name" value="PPM-type_phosphatase-like_dom"/>
</dbReference>
<evidence type="ECO:0000259" key="1">
    <source>
        <dbReference type="PROSITE" id="PS51746"/>
    </source>
</evidence>
<dbReference type="EMBL" id="JAUEPO010000005">
    <property type="protein sequence ID" value="KAK3321133.1"/>
    <property type="molecule type" value="Genomic_DNA"/>
</dbReference>
<dbReference type="GO" id="GO:0005739">
    <property type="term" value="C:mitochondrion"/>
    <property type="evidence" value="ECO:0007669"/>
    <property type="project" value="TreeGrafter"/>
</dbReference>
<dbReference type="PANTHER" id="PTHR13832:SF792">
    <property type="entry name" value="GM14286P"/>
    <property type="match status" value="1"/>
</dbReference>
<name>A0AAE0I9Q1_9PEZI</name>
<sequence length="472" mass="52625">MENDLSMPLLAGMAAVATCIAWLNSPNRGKAVPRLDNSDYPATTELIVPRGPTRDEVTRMLNRNAYSYKVRNVMGVDRYDGAQLGSNTPCEDFFSHGEFDSPWEDGATWLSLGVFDGHAGSQVAQYLSKHLIRFIRHSLNSIGPEYQEEDGTFSDEVVQQAIQRGFTTLDDAIVDATAGLKSSTAPWQDKIKTLELGYSGSCALQALFDPASRKLHVACTGDSRAVLGYRREDGSWEAIPLSVDQNMDNGDEIARINAEHPGEDHLFNSHADRLLGLTCLRTFGNVRWKIPFERQKTLWLRYQATEPLGWRQEPPWVRTPPYVTAEPVVTSTYIPPETPAFLIMACDGVWDWINSQQAVNLVGLWVDAKIAASVAADFTLDESISNLKPSKNPPPPPTYPPYIRHKVGWAFTEERTTVRDDNAAVHLLRNVLGGNHEEMINGRVTFSSPHSRDVRDDLTAQVAFFNTGLRYC</sequence>
<dbReference type="InterPro" id="IPR015655">
    <property type="entry name" value="PP2C"/>
</dbReference>
<keyword evidence="3" id="KW-1185">Reference proteome</keyword>
<evidence type="ECO:0000313" key="3">
    <source>
        <dbReference type="Proteomes" id="UP001286456"/>
    </source>
</evidence>
<dbReference type="Pfam" id="PF00481">
    <property type="entry name" value="PP2C"/>
    <property type="match status" value="1"/>
</dbReference>
<dbReference type="SMART" id="SM00332">
    <property type="entry name" value="PP2Cc"/>
    <property type="match status" value="1"/>
</dbReference>
<dbReference type="GO" id="GO:0004741">
    <property type="term" value="F:[pyruvate dehydrogenase (acetyl-transferring)]-phosphatase activity"/>
    <property type="evidence" value="ECO:0007669"/>
    <property type="project" value="TreeGrafter"/>
</dbReference>
<gene>
    <name evidence="2" type="ORF">B0T19DRAFT_431629</name>
</gene>
<organism evidence="2 3">
    <name type="scientific">Cercophora scortea</name>
    <dbReference type="NCBI Taxonomy" id="314031"/>
    <lineage>
        <taxon>Eukaryota</taxon>
        <taxon>Fungi</taxon>
        <taxon>Dikarya</taxon>
        <taxon>Ascomycota</taxon>
        <taxon>Pezizomycotina</taxon>
        <taxon>Sordariomycetes</taxon>
        <taxon>Sordariomycetidae</taxon>
        <taxon>Sordariales</taxon>
        <taxon>Lasiosphaeriaceae</taxon>
        <taxon>Cercophora</taxon>
    </lineage>
</organism>
<accession>A0AAE0I9Q1</accession>
<reference evidence="2" key="2">
    <citation type="submission" date="2023-06" db="EMBL/GenBank/DDBJ databases">
        <authorList>
            <consortium name="Lawrence Berkeley National Laboratory"/>
            <person name="Haridas S."/>
            <person name="Hensen N."/>
            <person name="Bonometti L."/>
            <person name="Westerberg I."/>
            <person name="Brannstrom I.O."/>
            <person name="Guillou S."/>
            <person name="Cros-Aarteil S."/>
            <person name="Calhoun S."/>
            <person name="Kuo A."/>
            <person name="Mondo S."/>
            <person name="Pangilinan J."/>
            <person name="Riley R."/>
            <person name="Labutti K."/>
            <person name="Andreopoulos B."/>
            <person name="Lipzen A."/>
            <person name="Chen C."/>
            <person name="Yanf M."/>
            <person name="Daum C."/>
            <person name="Ng V."/>
            <person name="Clum A."/>
            <person name="Steindorff A."/>
            <person name="Ohm R."/>
            <person name="Martin F."/>
            <person name="Silar P."/>
            <person name="Natvig D."/>
            <person name="Lalanne C."/>
            <person name="Gautier V."/>
            <person name="Ament-Velasquez S.L."/>
            <person name="Kruys A."/>
            <person name="Hutchinson M.I."/>
            <person name="Powell A.J."/>
            <person name="Barry K."/>
            <person name="Miller A.N."/>
            <person name="Grigoriev I.V."/>
            <person name="Debuchy R."/>
            <person name="Gladieux P."/>
            <person name="Thoren M.H."/>
            <person name="Johannesson H."/>
        </authorList>
    </citation>
    <scope>NUCLEOTIDE SEQUENCE</scope>
    <source>
        <strain evidence="2">SMH4131-1</strain>
    </source>
</reference>
<dbReference type="PANTHER" id="PTHR13832">
    <property type="entry name" value="PROTEIN PHOSPHATASE 2C"/>
    <property type="match status" value="1"/>
</dbReference>